<dbReference type="CDD" id="cd04083">
    <property type="entry name" value="CBM35_Lmo2446-like"/>
    <property type="match status" value="1"/>
</dbReference>
<dbReference type="InterPro" id="IPR011041">
    <property type="entry name" value="Quinoprot_gluc/sorb_DH_b-prop"/>
</dbReference>
<dbReference type="Gene3D" id="3.90.182.10">
    <property type="entry name" value="Toxin - Anthrax Protective Antigen,domain 1"/>
    <property type="match status" value="1"/>
</dbReference>
<evidence type="ECO:0000313" key="5">
    <source>
        <dbReference type="EMBL" id="ALU95018.1"/>
    </source>
</evidence>
<dbReference type="PROSITE" id="PS51175">
    <property type="entry name" value="CBM6"/>
    <property type="match status" value="1"/>
</dbReference>
<evidence type="ECO:0000259" key="4">
    <source>
        <dbReference type="PROSITE" id="PS51820"/>
    </source>
</evidence>
<dbReference type="Gene3D" id="2.120.10.30">
    <property type="entry name" value="TolB, C-terminal domain"/>
    <property type="match status" value="1"/>
</dbReference>
<dbReference type="GeneID" id="27784220"/>
<proteinExistence type="predicted"/>
<dbReference type="PANTHER" id="PTHR33546:SF1">
    <property type="entry name" value="LARGE, MULTIFUNCTIONAL SECRETED PROTEIN"/>
    <property type="match status" value="1"/>
</dbReference>
<evidence type="ECO:0000256" key="1">
    <source>
        <dbReference type="SAM" id="MobiDB-lite"/>
    </source>
</evidence>
<dbReference type="SMART" id="SM00758">
    <property type="entry name" value="PA14"/>
    <property type="match status" value="1"/>
</dbReference>
<dbReference type="GO" id="GO:0016787">
    <property type="term" value="F:hydrolase activity"/>
    <property type="evidence" value="ECO:0007669"/>
    <property type="project" value="InterPro"/>
</dbReference>
<keyword evidence="2" id="KW-0732">Signal</keyword>
<dbReference type="AlphaFoldDB" id="A0A0U3M383"/>
<dbReference type="InterPro" id="IPR005084">
    <property type="entry name" value="CBM6"/>
</dbReference>
<dbReference type="EMBL" id="CP013738">
    <property type="protein sequence ID" value="ALU95018.1"/>
    <property type="molecule type" value="Genomic_DNA"/>
</dbReference>
<dbReference type="Gene3D" id="2.60.120.260">
    <property type="entry name" value="Galactose-binding domain-like"/>
    <property type="match status" value="1"/>
</dbReference>
<dbReference type="InterPro" id="IPR010496">
    <property type="entry name" value="AL/BT2_dom"/>
</dbReference>
<feature type="signal peptide" evidence="2">
    <location>
        <begin position="1"/>
        <end position="23"/>
    </location>
</feature>
<accession>A0A0U3M383</accession>
<dbReference type="InterPro" id="IPR037524">
    <property type="entry name" value="PA14/GLEYA"/>
</dbReference>
<dbReference type="Gene3D" id="2.60.120.560">
    <property type="entry name" value="Exo-inulinase, domain 1"/>
    <property type="match status" value="1"/>
</dbReference>
<dbReference type="SUPFAM" id="SSF49785">
    <property type="entry name" value="Galactose-binding domain-like"/>
    <property type="match status" value="1"/>
</dbReference>
<dbReference type="Pfam" id="PF07691">
    <property type="entry name" value="PA14"/>
    <property type="match status" value="1"/>
</dbReference>
<dbReference type="InterPro" id="IPR008979">
    <property type="entry name" value="Galactose-bd-like_sf"/>
</dbReference>
<feature type="compositionally biased region" description="Basic and acidic residues" evidence="1">
    <location>
        <begin position="969"/>
        <end position="981"/>
    </location>
</feature>
<feature type="domain" description="PA14" evidence="4">
    <location>
        <begin position="30"/>
        <end position="173"/>
    </location>
</feature>
<dbReference type="Proteomes" id="UP000064183">
    <property type="component" value="Chromosome"/>
</dbReference>
<evidence type="ECO:0000259" key="3">
    <source>
        <dbReference type="PROSITE" id="PS51175"/>
    </source>
</evidence>
<reference evidence="5 6" key="1">
    <citation type="journal article" date="2012" name="J. Bacteriol.">
        <title>Draft genome sequence of Streptomyces globisporus C-1027, which produces an antitumor antibiotic consisting of a nine-membered enediyne with a chromoprotein.</title>
        <authorList>
            <person name="Wang L."/>
            <person name="Wang S."/>
            <person name="He Q."/>
            <person name="Yu T."/>
            <person name="Li Q."/>
            <person name="Hong B."/>
        </authorList>
    </citation>
    <scope>NUCLEOTIDE SEQUENCE [LARGE SCALE GENOMIC DNA]</scope>
    <source>
        <strain evidence="5 6">C-1027</strain>
    </source>
</reference>
<dbReference type="GO" id="GO:0030246">
    <property type="term" value="F:carbohydrate binding"/>
    <property type="evidence" value="ECO:0007669"/>
    <property type="project" value="InterPro"/>
</dbReference>
<protein>
    <recommendedName>
        <fullName evidence="7">Glycosyl hydrolase</fullName>
    </recommendedName>
</protein>
<dbReference type="RefSeq" id="WP_010064863.1">
    <property type="nucleotide sequence ID" value="NZ_CP013738.1"/>
</dbReference>
<feature type="chain" id="PRO_5006841877" description="Glycosyl hydrolase" evidence="2">
    <location>
        <begin position="24"/>
        <end position="990"/>
    </location>
</feature>
<evidence type="ECO:0000256" key="2">
    <source>
        <dbReference type="SAM" id="SignalP"/>
    </source>
</evidence>
<dbReference type="PROSITE" id="PS51820">
    <property type="entry name" value="PA14"/>
    <property type="match status" value="1"/>
</dbReference>
<dbReference type="KEGG" id="sgb:WQO_17795"/>
<evidence type="ECO:0008006" key="7">
    <source>
        <dbReference type="Google" id="ProtNLM"/>
    </source>
</evidence>
<dbReference type="InterPro" id="IPR011042">
    <property type="entry name" value="6-blade_b-propeller_TolB-like"/>
</dbReference>
<dbReference type="SUPFAM" id="SSF56988">
    <property type="entry name" value="Anthrax protective antigen"/>
    <property type="match status" value="1"/>
</dbReference>
<evidence type="ECO:0000313" key="6">
    <source>
        <dbReference type="Proteomes" id="UP000064183"/>
    </source>
</evidence>
<feature type="domain" description="CBM6" evidence="3">
    <location>
        <begin position="663"/>
        <end position="793"/>
    </location>
</feature>
<dbReference type="Pfam" id="PF16990">
    <property type="entry name" value="CBM_35"/>
    <property type="match status" value="1"/>
</dbReference>
<dbReference type="STRING" id="1172567.WQO_17795"/>
<dbReference type="Pfam" id="PF06439">
    <property type="entry name" value="3keto-disac_hyd"/>
    <property type="match status" value="1"/>
</dbReference>
<feature type="region of interest" description="Disordered" evidence="1">
    <location>
        <begin position="953"/>
        <end position="981"/>
    </location>
</feature>
<dbReference type="PANTHER" id="PTHR33546">
    <property type="entry name" value="LARGE, MULTIFUNCTIONAL SECRETED PROTEIN-RELATED"/>
    <property type="match status" value="1"/>
</dbReference>
<dbReference type="InterPro" id="IPR011658">
    <property type="entry name" value="PA14_dom"/>
</dbReference>
<dbReference type="SUPFAM" id="SSF50952">
    <property type="entry name" value="Soluble quinoprotein glucose dehydrogenase"/>
    <property type="match status" value="1"/>
</dbReference>
<organism evidence="5 6">
    <name type="scientific">Streptomyces globisporus C-1027</name>
    <dbReference type="NCBI Taxonomy" id="1172567"/>
    <lineage>
        <taxon>Bacteria</taxon>
        <taxon>Bacillati</taxon>
        <taxon>Actinomycetota</taxon>
        <taxon>Actinomycetes</taxon>
        <taxon>Kitasatosporales</taxon>
        <taxon>Streptomycetaceae</taxon>
        <taxon>Streptomyces</taxon>
    </lineage>
</organism>
<gene>
    <name evidence="5" type="ORF">WQO_17795</name>
</gene>
<sequence length="990" mass="108157">MRRLAVLVSAVFLSTLVQGQAAAQPPDIPPQQPGVTMRVFDVQMALEDFCTLKPGQTPNVDELKQTIDWTTADDFGLSGKFVTEVTAYLNVESAGTYDFRITSDDGSRLIIDGTQIIDNGGKHGAQPKEGSAELTEGHHALRIDHWDGEYDQRLLLEWRPPGSDAYTVVPTSVLSTDADVTRVTSPGRKVCEGIDESPGDGLPLAGVHPDYTLTDLRPDGFEPQVTGMDWLPDGRLAVSTWGGSRESELGQVYLLDNVTGNTDPSKVTKKLVAEDLLEPMGLKYVDGTIYVSEKDGLTALVDKDGDEVTDEYRQIATWPFGGNYHEFAFGLLYEKGHFYVSTGIAMVPGGATQDPQNVPNRGSTLKINKKTGKVSYVAGGLRTPNGLGWGPKGEIFATDNQGAYVPTSKLVRIKQGAFYNHHTNPDGVYDDQPVTEPVLWLPHGEISNSPSNPLLLPKGPFAGQMVFGDVTYGGLQRAYLEKVGGEYQGAVFRMTQGLEAGVNRISLGPDGAIYAGGIGDAGNWGQEGKLKFGLQKLTLTGDEAFDMRAMRAVDGGFRIEYTQPLSTETAEDLASKYEAQQWRYVATPRYGGPKVDEETLDVTSATLSKDRKTVTLKMDGLRPGHVVHVQSPRPFAAESGAELWSTEAWYSLNTLPDGSKAPPVYEAESASLSGGTKFNDNHSGYSGTGFIDNNWEPGSRTTFAVHADKKGKHDLALRYANGQNADPQPTPRSMTLYVNGERWKQIWLDSTVAWNTWATHTESVPLRKGANTITYAYEPEDDGHVNLDNLTVTPTKRTTLFDGTDLDSWEANDGGPATWPVAEDGSMESLGGDIRTKEKYGDFRMHAEWYQPHYPPDVTGQARGNSGVYIQERYELQILESFGVDVPATNDAGSIYLRKAPDVNAAKPSGTWQSYDIEFRAARFDSDGKKVEDARVTLRWNGKLVHRDVAIAGPTGAGRPEGPAPGHIKLQDHGDPGENPRFRNIWIERL</sequence>
<name>A0A0U3M383_STRGL</name>